<evidence type="ECO:0000256" key="2">
    <source>
        <dbReference type="ARBA" id="ARBA00007637"/>
    </source>
</evidence>
<feature type="domain" description="NAD-dependent epimerase/dehydratase" evidence="3">
    <location>
        <begin position="5"/>
        <end position="215"/>
    </location>
</feature>
<comment type="pathway">
    <text evidence="1">Bacterial outer membrane biogenesis; LPS O-antigen biosynthesis.</text>
</comment>
<gene>
    <name evidence="4" type="primary">rmd</name>
    <name evidence="4" type="ORF">THMIRHAS_04630</name>
</gene>
<evidence type="ECO:0000313" key="5">
    <source>
        <dbReference type="Proteomes" id="UP000501726"/>
    </source>
</evidence>
<sequence length="289" mass="32408">MNKCVLITGCNGFTGKHLSDHLTQNGYIVLSLQADITDFSMLDTELRALACSQQIDYVIHLAAVSFVAHSNTLDFYRVNVLGSENLLNALCQLESPPKKVILASSAAVYGTHHGVELLNESLCPRPQNHYGYAKLAMEQLAQTYQDKLPILVTRPFNYTGIGQAESFVIPKLIAHFKEKAQVIALGNLQVWREFNDVADVCDWYQQLLENPQALGQVNLCSQRLVALQEVIEMLHTLTNYYPQIQTNPALVRANELPRLGGDAQKLHQWIQARPTRTLQQTLEAMLKSH</sequence>
<dbReference type="Proteomes" id="UP000501726">
    <property type="component" value="Chromosome"/>
</dbReference>
<dbReference type="KEGG" id="tse:THMIRHAS_04630"/>
<dbReference type="RefSeq" id="WP_173270328.1">
    <property type="nucleotide sequence ID" value="NZ_AP021889.1"/>
</dbReference>
<dbReference type="InterPro" id="IPR036291">
    <property type="entry name" value="NAD(P)-bd_dom_sf"/>
</dbReference>
<dbReference type="InterPro" id="IPR001509">
    <property type="entry name" value="Epimerase_deHydtase"/>
</dbReference>
<name>A0A6F8PSX7_9GAMM</name>
<dbReference type="EMBL" id="AP021889">
    <property type="protein sequence ID" value="BBP45090.1"/>
    <property type="molecule type" value="Genomic_DNA"/>
</dbReference>
<evidence type="ECO:0000259" key="3">
    <source>
        <dbReference type="Pfam" id="PF01370"/>
    </source>
</evidence>
<protein>
    <submittedName>
        <fullName evidence="4">UDP-glucose 4-epimerase</fullName>
    </submittedName>
</protein>
<proteinExistence type="inferred from homology"/>
<evidence type="ECO:0000256" key="1">
    <source>
        <dbReference type="ARBA" id="ARBA00005125"/>
    </source>
</evidence>
<dbReference type="AlphaFoldDB" id="A0A6F8PSX7"/>
<dbReference type="SUPFAM" id="SSF51735">
    <property type="entry name" value="NAD(P)-binding Rossmann-fold domains"/>
    <property type="match status" value="1"/>
</dbReference>
<organism evidence="4 5">
    <name type="scientific">Thiosulfatimonas sediminis</name>
    <dbReference type="NCBI Taxonomy" id="2675054"/>
    <lineage>
        <taxon>Bacteria</taxon>
        <taxon>Pseudomonadati</taxon>
        <taxon>Pseudomonadota</taxon>
        <taxon>Gammaproteobacteria</taxon>
        <taxon>Thiotrichales</taxon>
        <taxon>Piscirickettsiaceae</taxon>
        <taxon>Thiosulfatimonas</taxon>
    </lineage>
</organism>
<accession>A0A6F8PSX7</accession>
<comment type="similarity">
    <text evidence="2">Belongs to the NAD(P)-dependent epimerase/dehydratase family.</text>
</comment>
<keyword evidence="5" id="KW-1185">Reference proteome</keyword>
<dbReference type="PANTHER" id="PTHR43000">
    <property type="entry name" value="DTDP-D-GLUCOSE 4,6-DEHYDRATASE-RELATED"/>
    <property type="match status" value="1"/>
</dbReference>
<dbReference type="Gene3D" id="3.90.25.10">
    <property type="entry name" value="UDP-galactose 4-epimerase, domain 1"/>
    <property type="match status" value="1"/>
</dbReference>
<dbReference type="Pfam" id="PF01370">
    <property type="entry name" value="Epimerase"/>
    <property type="match status" value="1"/>
</dbReference>
<evidence type="ECO:0000313" key="4">
    <source>
        <dbReference type="EMBL" id="BBP45090.1"/>
    </source>
</evidence>
<reference evidence="5" key="1">
    <citation type="submission" date="2019-11" db="EMBL/GenBank/DDBJ databases">
        <title>Isolation and characterization of two novel species in the genus Thiomicrorhabdus.</title>
        <authorList>
            <person name="Mochizuki J."/>
            <person name="Kojima H."/>
            <person name="Fukui M."/>
        </authorList>
    </citation>
    <scope>NUCLEOTIDE SEQUENCE [LARGE SCALE GENOMIC DNA]</scope>
    <source>
        <strain evidence="5">aks77</strain>
    </source>
</reference>
<dbReference type="Gene3D" id="3.40.50.720">
    <property type="entry name" value="NAD(P)-binding Rossmann-like Domain"/>
    <property type="match status" value="1"/>
</dbReference>